<feature type="transmembrane region" description="Helical" evidence="1">
    <location>
        <begin position="47"/>
        <end position="67"/>
    </location>
</feature>
<keyword evidence="1" id="KW-0812">Transmembrane</keyword>
<accession>A0A9Q4A3X8</accession>
<sequence>MSNEKIRFSINVDDIHENTSQEVISTTNDKLKLALIQHLTRVESSRAWHTPASLVLAISLVLCTSTFRDSFGVGSSVWQAFFMLLLLWCVCWLAHTLIKRQKGCSIDELIEVIKKKKSGGGE</sequence>
<comment type="caution">
    <text evidence="2">The sequence shown here is derived from an EMBL/GenBank/DDBJ whole genome shotgun (WGS) entry which is preliminary data.</text>
</comment>
<proteinExistence type="predicted"/>
<reference evidence="2" key="1">
    <citation type="submission" date="2019-11" db="EMBL/GenBank/DDBJ databases">
        <title>Epiphytic Pseudomonas syringae from cherry orchards.</title>
        <authorList>
            <person name="Hulin M.T."/>
        </authorList>
    </citation>
    <scope>NUCLEOTIDE SEQUENCE</scope>
    <source>
        <strain evidence="2">PA-2-5E</strain>
    </source>
</reference>
<protein>
    <submittedName>
        <fullName evidence="2">Uncharacterized protein</fullName>
    </submittedName>
</protein>
<keyword evidence="1" id="KW-0472">Membrane</keyword>
<evidence type="ECO:0000313" key="3">
    <source>
        <dbReference type="Proteomes" id="UP000814010"/>
    </source>
</evidence>
<dbReference type="EMBL" id="WKAE01000091">
    <property type="protein sequence ID" value="MCF5629779.1"/>
    <property type="molecule type" value="Genomic_DNA"/>
</dbReference>
<evidence type="ECO:0000256" key="1">
    <source>
        <dbReference type="SAM" id="Phobius"/>
    </source>
</evidence>
<keyword evidence="1" id="KW-1133">Transmembrane helix</keyword>
<gene>
    <name evidence="2" type="ORF">GIV53_10765</name>
</gene>
<dbReference type="Proteomes" id="UP000814010">
    <property type="component" value="Unassembled WGS sequence"/>
</dbReference>
<organism evidence="2 3">
    <name type="scientific">Pseudomonas syringae</name>
    <dbReference type="NCBI Taxonomy" id="317"/>
    <lineage>
        <taxon>Bacteria</taxon>
        <taxon>Pseudomonadati</taxon>
        <taxon>Pseudomonadota</taxon>
        <taxon>Gammaproteobacteria</taxon>
        <taxon>Pseudomonadales</taxon>
        <taxon>Pseudomonadaceae</taxon>
        <taxon>Pseudomonas</taxon>
    </lineage>
</organism>
<evidence type="ECO:0000313" key="2">
    <source>
        <dbReference type="EMBL" id="MCF5629779.1"/>
    </source>
</evidence>
<dbReference type="AlphaFoldDB" id="A0A9Q4A3X8"/>
<feature type="transmembrane region" description="Helical" evidence="1">
    <location>
        <begin position="79"/>
        <end position="98"/>
    </location>
</feature>
<dbReference type="RefSeq" id="WP_152531731.1">
    <property type="nucleotide sequence ID" value="NZ_CAWQUS010000064.1"/>
</dbReference>
<name>A0A9Q4A3X8_PSESX</name>